<dbReference type="EMBL" id="PFBL01000021">
    <property type="protein sequence ID" value="PIR83023.1"/>
    <property type="molecule type" value="Genomic_DNA"/>
</dbReference>
<proteinExistence type="predicted"/>
<dbReference type="Proteomes" id="UP000230179">
    <property type="component" value="Unassembled WGS sequence"/>
</dbReference>
<dbReference type="AlphaFoldDB" id="A0A2H0U9C4"/>
<organism evidence="1 2">
    <name type="scientific">Candidatus Kaiserbacteria bacterium CG10_big_fil_rev_8_21_14_0_10_56_12</name>
    <dbReference type="NCBI Taxonomy" id="1974611"/>
    <lineage>
        <taxon>Bacteria</taxon>
        <taxon>Candidatus Kaiseribacteriota</taxon>
    </lineage>
</organism>
<comment type="caution">
    <text evidence="1">The sequence shown here is derived from an EMBL/GenBank/DDBJ whole genome shotgun (WGS) entry which is preliminary data.</text>
</comment>
<name>A0A2H0U9C4_9BACT</name>
<evidence type="ECO:0000313" key="2">
    <source>
        <dbReference type="Proteomes" id="UP000230179"/>
    </source>
</evidence>
<evidence type="ECO:0000313" key="1">
    <source>
        <dbReference type="EMBL" id="PIR83023.1"/>
    </source>
</evidence>
<protein>
    <submittedName>
        <fullName evidence="1">Uncharacterized protein</fullName>
    </submittedName>
</protein>
<reference evidence="2" key="1">
    <citation type="submission" date="2017-09" db="EMBL/GenBank/DDBJ databases">
        <title>Depth-based differentiation of microbial function through sediment-hosted aquifers and enrichment of novel symbionts in the deep terrestrial subsurface.</title>
        <authorList>
            <person name="Probst A.J."/>
            <person name="Ladd B."/>
            <person name="Jarett J.K."/>
            <person name="Geller-Mcgrath D.E."/>
            <person name="Sieber C.M.K."/>
            <person name="Emerson J.B."/>
            <person name="Anantharaman K."/>
            <person name="Thomas B.C."/>
            <person name="Malmstrom R."/>
            <person name="Stieglmeier M."/>
            <person name="Klingl A."/>
            <person name="Woyke T."/>
            <person name="Ryan C.M."/>
            <person name="Banfield J.F."/>
        </authorList>
    </citation>
    <scope>NUCLEOTIDE SEQUENCE [LARGE SCALE GENOMIC DNA]</scope>
</reference>
<gene>
    <name evidence="1" type="ORF">COU19_02560</name>
</gene>
<sequence>MLHQFHPSDLAHGTHFRETLRQNNPHIDTTHLDRAHLILSDALARHGDEHLTAKNFAKVMEAAHKDPRWQHTYSSGGALETTLKEHLGIKDAD</sequence>
<accession>A0A2H0U9C4</accession>